<dbReference type="Gene3D" id="3.40.140.10">
    <property type="entry name" value="Cytidine Deaminase, domain 2"/>
    <property type="match status" value="1"/>
</dbReference>
<proteinExistence type="inferred from homology"/>
<evidence type="ECO:0000256" key="1">
    <source>
        <dbReference type="ARBA" id="ARBA00006576"/>
    </source>
</evidence>
<dbReference type="GO" id="GO:0055086">
    <property type="term" value="P:nucleobase-containing small molecule metabolic process"/>
    <property type="evidence" value="ECO:0007669"/>
    <property type="project" value="UniProtKB-ARBA"/>
</dbReference>
<dbReference type="GO" id="GO:0005829">
    <property type="term" value="C:cytosol"/>
    <property type="evidence" value="ECO:0007669"/>
    <property type="project" value="TreeGrafter"/>
</dbReference>
<dbReference type="KEGG" id="fer:FNB15_16055"/>
<dbReference type="EMBL" id="CP041636">
    <property type="protein sequence ID" value="QDO98696.1"/>
    <property type="molecule type" value="Genomic_DNA"/>
</dbReference>
<dbReference type="NCBIfam" id="NF005314">
    <property type="entry name" value="PRK06848.1"/>
    <property type="match status" value="1"/>
</dbReference>
<dbReference type="InterPro" id="IPR002125">
    <property type="entry name" value="CMP_dCMP_dom"/>
</dbReference>
<accession>A0A516H4L8</accession>
<keyword evidence="4" id="KW-1185">Reference proteome</keyword>
<dbReference type="InterPro" id="IPR050202">
    <property type="entry name" value="Cyt/Deoxycyt_deaminase"/>
</dbReference>
<organism evidence="3 4">
    <name type="scientific">Ferrovibrio terrae</name>
    <dbReference type="NCBI Taxonomy" id="2594003"/>
    <lineage>
        <taxon>Bacteria</taxon>
        <taxon>Pseudomonadati</taxon>
        <taxon>Pseudomonadota</taxon>
        <taxon>Alphaproteobacteria</taxon>
        <taxon>Rhodospirillales</taxon>
        <taxon>Rhodospirillaceae</taxon>
        <taxon>Ferrovibrio</taxon>
    </lineage>
</organism>
<dbReference type="OrthoDB" id="9795347at2"/>
<dbReference type="CDD" id="cd01283">
    <property type="entry name" value="cytidine_deaminase"/>
    <property type="match status" value="1"/>
</dbReference>
<feature type="domain" description="CMP/dCMP-type deaminase" evidence="2">
    <location>
        <begin position="28"/>
        <end position="159"/>
    </location>
</feature>
<dbReference type="Pfam" id="PF00383">
    <property type="entry name" value="dCMP_cyt_deam_1"/>
    <property type="match status" value="1"/>
</dbReference>
<dbReference type="PROSITE" id="PS51747">
    <property type="entry name" value="CYT_DCMP_DEAMINASES_2"/>
    <property type="match status" value="1"/>
</dbReference>
<reference evidence="3 4" key="1">
    <citation type="submission" date="2019-07" db="EMBL/GenBank/DDBJ databases">
        <title>Genome sequencing for Ferrovibrio sp. K5.</title>
        <authorList>
            <person name="Park S.-J."/>
        </authorList>
    </citation>
    <scope>NUCLEOTIDE SEQUENCE [LARGE SCALE GENOMIC DNA]</scope>
    <source>
        <strain evidence="3 4">K5</strain>
    </source>
</reference>
<protein>
    <submittedName>
        <fullName evidence="3">Cytidine deaminase</fullName>
    </submittedName>
</protein>
<dbReference type="InterPro" id="IPR016193">
    <property type="entry name" value="Cytidine_deaminase-like"/>
</dbReference>
<dbReference type="GO" id="GO:0072527">
    <property type="term" value="P:pyrimidine-containing compound metabolic process"/>
    <property type="evidence" value="ECO:0007669"/>
    <property type="project" value="UniProtKB-ARBA"/>
</dbReference>
<dbReference type="GO" id="GO:0004126">
    <property type="term" value="F:cytidine deaminase activity"/>
    <property type="evidence" value="ECO:0007669"/>
    <property type="project" value="UniProtKB-ARBA"/>
</dbReference>
<dbReference type="Proteomes" id="UP000317496">
    <property type="component" value="Chromosome"/>
</dbReference>
<dbReference type="GO" id="GO:0008270">
    <property type="term" value="F:zinc ion binding"/>
    <property type="evidence" value="ECO:0007669"/>
    <property type="project" value="TreeGrafter"/>
</dbReference>
<dbReference type="AlphaFoldDB" id="A0A516H4L8"/>
<dbReference type="SUPFAM" id="SSF53927">
    <property type="entry name" value="Cytidine deaminase-like"/>
    <property type="match status" value="1"/>
</dbReference>
<dbReference type="PANTHER" id="PTHR11644:SF2">
    <property type="entry name" value="CYTIDINE DEAMINASE"/>
    <property type="match status" value="1"/>
</dbReference>
<sequence>MSAAPPSRRWLRSWPTRCSSWVDMTLPAADQELLDAATALIRQRYIVGRHHIAAALRTKSGKIITGLHLDTYVGRASVCAEAVAVGQAMAQIGPNDPITDIVSVRHPRPTEQNQDIQVVAPCGICREMLRDFAPDARVLLTDDTSGGLRAYAPSDLLPLKYHRKP</sequence>
<name>A0A516H4L8_9PROT</name>
<comment type="similarity">
    <text evidence="1">Belongs to the cytidine and deoxycytidylate deaminase family.</text>
</comment>
<gene>
    <name evidence="3" type="ORF">FNB15_16055</name>
</gene>
<dbReference type="PANTHER" id="PTHR11644">
    <property type="entry name" value="CYTIDINE DEAMINASE"/>
    <property type="match status" value="1"/>
</dbReference>
<evidence type="ECO:0000313" key="3">
    <source>
        <dbReference type="EMBL" id="QDO98696.1"/>
    </source>
</evidence>
<evidence type="ECO:0000313" key="4">
    <source>
        <dbReference type="Proteomes" id="UP000317496"/>
    </source>
</evidence>
<evidence type="ECO:0000259" key="2">
    <source>
        <dbReference type="PROSITE" id="PS51747"/>
    </source>
</evidence>